<evidence type="ECO:0000313" key="1">
    <source>
        <dbReference type="EMBL" id="GAA4650352.1"/>
    </source>
</evidence>
<gene>
    <name evidence="1" type="ORF">GCM10023116_26350</name>
</gene>
<comment type="caution">
    <text evidence="1">The sequence shown here is derived from an EMBL/GenBank/DDBJ whole genome shotgun (WGS) entry which is preliminary data.</text>
</comment>
<organism evidence="1 2">
    <name type="scientific">Kistimonas scapharcae</name>
    <dbReference type="NCBI Taxonomy" id="1036133"/>
    <lineage>
        <taxon>Bacteria</taxon>
        <taxon>Pseudomonadati</taxon>
        <taxon>Pseudomonadota</taxon>
        <taxon>Gammaproteobacteria</taxon>
        <taxon>Oceanospirillales</taxon>
        <taxon>Endozoicomonadaceae</taxon>
        <taxon>Kistimonas</taxon>
    </lineage>
</organism>
<dbReference type="EMBL" id="BAABFL010000388">
    <property type="protein sequence ID" value="GAA4650352.1"/>
    <property type="molecule type" value="Genomic_DNA"/>
</dbReference>
<name>A0ABP8V386_9GAMM</name>
<dbReference type="Proteomes" id="UP001500604">
    <property type="component" value="Unassembled WGS sequence"/>
</dbReference>
<dbReference type="SUPFAM" id="SSF51182">
    <property type="entry name" value="RmlC-like cupins"/>
    <property type="match status" value="1"/>
</dbReference>
<sequence>MLGLVVFPFGVSATDNSDAIKTQFSEVVSHLITKGVNKDVSGRAIPQWVWRHLGENLKASTIHFSSLYTTDCSKTYQRIVIFRSDDYPEFRNKTVPFAIVAIVLCPGQKTVTHDHNVECGPLLVNGEITEMYGYTDYLVNTGTKIAILDKQRKLEQYHPIQYFLPDQDNTHRLQEASGDKPAIALNLYVDAQGNSIKDRFPNLLRIDNGSGAEWWLE</sequence>
<evidence type="ECO:0008006" key="3">
    <source>
        <dbReference type="Google" id="ProtNLM"/>
    </source>
</evidence>
<keyword evidence="2" id="KW-1185">Reference proteome</keyword>
<dbReference type="InterPro" id="IPR014710">
    <property type="entry name" value="RmlC-like_jellyroll"/>
</dbReference>
<dbReference type="InterPro" id="IPR011051">
    <property type="entry name" value="RmlC_Cupin_sf"/>
</dbReference>
<proteinExistence type="predicted"/>
<reference evidence="2" key="1">
    <citation type="journal article" date="2019" name="Int. J. Syst. Evol. Microbiol.">
        <title>The Global Catalogue of Microorganisms (GCM) 10K type strain sequencing project: providing services to taxonomists for standard genome sequencing and annotation.</title>
        <authorList>
            <consortium name="The Broad Institute Genomics Platform"/>
            <consortium name="The Broad Institute Genome Sequencing Center for Infectious Disease"/>
            <person name="Wu L."/>
            <person name="Ma J."/>
        </authorList>
    </citation>
    <scope>NUCLEOTIDE SEQUENCE [LARGE SCALE GENOMIC DNA]</scope>
    <source>
        <strain evidence="2">JCM 17805</strain>
    </source>
</reference>
<dbReference type="Gene3D" id="2.60.120.10">
    <property type="entry name" value="Jelly Rolls"/>
    <property type="match status" value="1"/>
</dbReference>
<accession>A0ABP8V386</accession>
<evidence type="ECO:0000313" key="2">
    <source>
        <dbReference type="Proteomes" id="UP001500604"/>
    </source>
</evidence>
<protein>
    <recommendedName>
        <fullName evidence="3">Cysteine dioxygenase</fullName>
    </recommendedName>
</protein>